<dbReference type="GO" id="GO:0051117">
    <property type="term" value="F:ATPase binding"/>
    <property type="evidence" value="ECO:0007669"/>
    <property type="project" value="TreeGrafter"/>
</dbReference>
<dbReference type="GO" id="GO:0004252">
    <property type="term" value="F:serine-type endopeptidase activity"/>
    <property type="evidence" value="ECO:0007669"/>
    <property type="project" value="InterPro"/>
</dbReference>
<dbReference type="GO" id="GO:0004176">
    <property type="term" value="F:ATP-dependent peptidase activity"/>
    <property type="evidence" value="ECO:0007669"/>
    <property type="project" value="InterPro"/>
</dbReference>
<evidence type="ECO:0000313" key="3">
    <source>
        <dbReference type="EMBL" id="ACF24508.1"/>
    </source>
</evidence>
<geneLocation type="nucleomorph" evidence="3"/>
<dbReference type="CDD" id="cd07017">
    <property type="entry name" value="S14_ClpP_2"/>
    <property type="match status" value="1"/>
</dbReference>
<dbReference type="Pfam" id="PF00574">
    <property type="entry name" value="CLP_protease"/>
    <property type="match status" value="1"/>
</dbReference>
<proteinExistence type="evidence at transcript level"/>
<keyword evidence="3" id="KW-0378">Hydrolase</keyword>
<reference evidence="3" key="1">
    <citation type="journal article" date="2008" name="Mol. Biol. Evol.">
        <title>Nucleus-encoded periplastid-targeted EFL in chlorarachniophytes.</title>
        <authorList>
            <person name="Gile G.H."/>
            <person name="Keeling P.J."/>
        </authorList>
    </citation>
    <scope>NUCLEOTIDE SEQUENCE</scope>
    <source>
        <strain evidence="3">CCMP 2057</strain>
    </source>
</reference>
<dbReference type="PRINTS" id="PR00127">
    <property type="entry name" value="CLPPROTEASEP"/>
</dbReference>
<accession>B5A4F6</accession>
<keyword evidence="3" id="KW-0645">Protease</keyword>
<dbReference type="AlphaFoldDB" id="B5A4F6"/>
<evidence type="ECO:0000256" key="1">
    <source>
        <dbReference type="ARBA" id="ARBA00007039"/>
    </source>
</evidence>
<keyword evidence="3" id="KW-0542">Nucleomorph</keyword>
<dbReference type="GO" id="GO:0009368">
    <property type="term" value="C:endopeptidase Clp complex"/>
    <property type="evidence" value="ECO:0007669"/>
    <property type="project" value="TreeGrafter"/>
</dbReference>
<dbReference type="PANTHER" id="PTHR10381:SF11">
    <property type="entry name" value="ATP-DEPENDENT CLP PROTEASE PROTEOLYTIC SUBUNIT, MITOCHONDRIAL"/>
    <property type="match status" value="1"/>
</dbReference>
<dbReference type="InterPro" id="IPR029045">
    <property type="entry name" value="ClpP/crotonase-like_dom_sf"/>
</dbReference>
<sequence length="207" mass="24894">MRSKMMNYVSKYNSLPKVYKSFRYMRNKSYITSQLFENDLIYICLPINSNVSRLIMSPVFWYKHSKVPLLSIFLNSPEYLNKEILFNEIYLINFILTLNIQFTTTNLGLCYGDLSLLLAAGNINDRYMLKNSKCILHNIHNKHTIYEMYHTFFKKYWKEYIINHHKIMLYYQQFTSLGYNNINNITARKLYFKAIECKQYGIIDKII</sequence>
<dbReference type="GO" id="GO:0006515">
    <property type="term" value="P:protein quality control for misfolded or incompletely synthesized proteins"/>
    <property type="evidence" value="ECO:0007669"/>
    <property type="project" value="TreeGrafter"/>
</dbReference>
<name>B5A4F6_GYMST</name>
<dbReference type="InterPro" id="IPR023562">
    <property type="entry name" value="ClpP/TepA"/>
</dbReference>
<dbReference type="Gene3D" id="3.90.226.10">
    <property type="entry name" value="2-enoyl-CoA Hydratase, Chain A, domain 1"/>
    <property type="match status" value="1"/>
</dbReference>
<organism evidence="3">
    <name type="scientific">Gymnochlora stellata</name>
    <dbReference type="NCBI Taxonomy" id="67809"/>
    <lineage>
        <taxon>Eukaryota</taxon>
        <taxon>Sar</taxon>
        <taxon>Rhizaria</taxon>
        <taxon>Cercozoa</taxon>
        <taxon>Chlorarachniophyceae</taxon>
        <taxon>Gymnochlora</taxon>
    </lineage>
</organism>
<dbReference type="PANTHER" id="PTHR10381">
    <property type="entry name" value="ATP-DEPENDENT CLP PROTEASE PROTEOLYTIC SUBUNIT"/>
    <property type="match status" value="1"/>
</dbReference>
<protein>
    <recommendedName>
        <fullName evidence="2">ATP-dependent Clp protease proteolytic subunit</fullName>
    </recommendedName>
</protein>
<evidence type="ECO:0000256" key="2">
    <source>
        <dbReference type="RuleBase" id="RU003567"/>
    </source>
</evidence>
<gene>
    <name evidence="3" type="primary">clpP-6</name>
</gene>
<dbReference type="SUPFAM" id="SSF52096">
    <property type="entry name" value="ClpP/crotonase"/>
    <property type="match status" value="1"/>
</dbReference>
<dbReference type="InterPro" id="IPR001907">
    <property type="entry name" value="ClpP"/>
</dbReference>
<dbReference type="EMBL" id="EU810240">
    <property type="protein sequence ID" value="ACF24508.1"/>
    <property type="molecule type" value="mRNA"/>
</dbReference>
<comment type="similarity">
    <text evidence="1 2">Belongs to the peptidase S14 family.</text>
</comment>